<accession>A0A4U1BHA1</accession>
<gene>
    <name evidence="2" type="ORF">FCL40_05525</name>
</gene>
<dbReference type="AlphaFoldDB" id="A0A4U1BHA1"/>
<evidence type="ECO:0000259" key="1">
    <source>
        <dbReference type="Pfam" id="PF01370"/>
    </source>
</evidence>
<proteinExistence type="predicted"/>
<dbReference type="PANTHER" id="PTHR43245">
    <property type="entry name" value="BIFUNCTIONAL POLYMYXIN RESISTANCE PROTEIN ARNA"/>
    <property type="match status" value="1"/>
</dbReference>
<dbReference type="InterPro" id="IPR036291">
    <property type="entry name" value="NAD(P)-bd_dom_sf"/>
</dbReference>
<evidence type="ECO:0000313" key="3">
    <source>
        <dbReference type="Proteomes" id="UP000305674"/>
    </source>
</evidence>
<dbReference type="RefSeq" id="WP_136852143.1">
    <property type="nucleotide sequence ID" value="NZ_SWCI01000002.1"/>
</dbReference>
<dbReference type="InterPro" id="IPR001509">
    <property type="entry name" value="Epimerase_deHydtase"/>
</dbReference>
<dbReference type="OrthoDB" id="9801056at2"/>
<dbReference type="InterPro" id="IPR050177">
    <property type="entry name" value="Lipid_A_modif_metabolic_enz"/>
</dbReference>
<protein>
    <submittedName>
        <fullName evidence="2">NAD(P)-dependent oxidoreductase</fullName>
    </submittedName>
</protein>
<feature type="domain" description="NAD-dependent epimerase/dehydratase" evidence="1">
    <location>
        <begin position="3"/>
        <end position="168"/>
    </location>
</feature>
<dbReference type="Pfam" id="PF01370">
    <property type="entry name" value="Epimerase"/>
    <property type="match status" value="1"/>
</dbReference>
<dbReference type="Proteomes" id="UP000305674">
    <property type="component" value="Unassembled WGS sequence"/>
</dbReference>
<sequence length="297" mass="32215">MTVLVTGSAGRIGRAIYVHLANLGYPVRGVDQTPCSTADLVGDLCNGEVRRQALEGVTALVHTAALHAPHVGLCSDSEFERINVQLTQALVTEGVNQGLRQLVFTSTTALYGHASKPTQGRAAWVDEQVTPQPRNVYHRSNLAAESWLRQFSQETGLPVTVLRISRCFPEAVDTMAVFRLSRGIDARDVACGHELALRHALPGFTLFNLSGATPFNKGETEALYRDAAALIRKKLPRLADEFKRRGWGLPASLDRVYDAGAATTALGWQPQHGVESVLALYDQGLAEVLPPGWQAAR</sequence>
<dbReference type="CDD" id="cd08946">
    <property type="entry name" value="SDR_e"/>
    <property type="match status" value="1"/>
</dbReference>
<dbReference type="EMBL" id="SWCI01000002">
    <property type="protein sequence ID" value="TKB50611.1"/>
    <property type="molecule type" value="Genomic_DNA"/>
</dbReference>
<name>A0A4U1BHA1_9GAMM</name>
<dbReference type="PANTHER" id="PTHR43245:SF54">
    <property type="entry name" value="BLL0593 PROTEIN"/>
    <property type="match status" value="1"/>
</dbReference>
<keyword evidence="3" id="KW-1185">Reference proteome</keyword>
<comment type="caution">
    <text evidence="2">The sequence shown here is derived from an EMBL/GenBank/DDBJ whole genome shotgun (WGS) entry which is preliminary data.</text>
</comment>
<dbReference type="Gene3D" id="3.40.50.720">
    <property type="entry name" value="NAD(P)-binding Rossmann-like Domain"/>
    <property type="match status" value="1"/>
</dbReference>
<evidence type="ECO:0000313" key="2">
    <source>
        <dbReference type="EMBL" id="TKB50611.1"/>
    </source>
</evidence>
<reference evidence="2 3" key="1">
    <citation type="submission" date="2019-04" db="EMBL/GenBank/DDBJ databases">
        <authorList>
            <person name="Hwang J.C."/>
        </authorList>
    </citation>
    <scope>NUCLEOTIDE SEQUENCE [LARGE SCALE GENOMIC DNA]</scope>
    <source>
        <strain evidence="2 3">IMCC35001</strain>
    </source>
</reference>
<dbReference type="SUPFAM" id="SSF51735">
    <property type="entry name" value="NAD(P)-binding Rossmann-fold domains"/>
    <property type="match status" value="1"/>
</dbReference>
<organism evidence="2 3">
    <name type="scientific">Ferrimonas sediminicola</name>
    <dbReference type="NCBI Taxonomy" id="2569538"/>
    <lineage>
        <taxon>Bacteria</taxon>
        <taxon>Pseudomonadati</taxon>
        <taxon>Pseudomonadota</taxon>
        <taxon>Gammaproteobacteria</taxon>
        <taxon>Alteromonadales</taxon>
        <taxon>Ferrimonadaceae</taxon>
        <taxon>Ferrimonas</taxon>
    </lineage>
</organism>